<feature type="transmembrane region" description="Helical" evidence="10">
    <location>
        <begin position="132"/>
        <end position="161"/>
    </location>
</feature>
<dbReference type="EMBL" id="CALNXK010000133">
    <property type="protein sequence ID" value="CAH3165606.1"/>
    <property type="molecule type" value="Genomic_DNA"/>
</dbReference>
<keyword evidence="3 8" id="KW-0812">Transmembrane</keyword>
<evidence type="ECO:0000313" key="12">
    <source>
        <dbReference type="EMBL" id="CAH3165606.1"/>
    </source>
</evidence>
<evidence type="ECO:0000256" key="3">
    <source>
        <dbReference type="ARBA" id="ARBA00022692"/>
    </source>
</evidence>
<organism evidence="12 13">
    <name type="scientific">Porites lobata</name>
    <dbReference type="NCBI Taxonomy" id="104759"/>
    <lineage>
        <taxon>Eukaryota</taxon>
        <taxon>Metazoa</taxon>
        <taxon>Cnidaria</taxon>
        <taxon>Anthozoa</taxon>
        <taxon>Hexacorallia</taxon>
        <taxon>Scleractinia</taxon>
        <taxon>Fungiina</taxon>
        <taxon>Poritidae</taxon>
        <taxon>Porites</taxon>
    </lineage>
</organism>
<gene>
    <name evidence="12" type="ORF">PLOB_00007256</name>
</gene>
<feature type="domain" description="Potassium channel" evidence="11">
    <location>
        <begin position="97"/>
        <end position="153"/>
    </location>
</feature>
<evidence type="ECO:0000256" key="10">
    <source>
        <dbReference type="SAM" id="Phobius"/>
    </source>
</evidence>
<evidence type="ECO:0000256" key="7">
    <source>
        <dbReference type="ARBA" id="ARBA00023303"/>
    </source>
</evidence>
<dbReference type="Proteomes" id="UP001159405">
    <property type="component" value="Unassembled WGS sequence"/>
</dbReference>
<keyword evidence="6 10" id="KW-0472">Membrane</keyword>
<accession>A0ABN8QJ72</accession>
<evidence type="ECO:0000256" key="6">
    <source>
        <dbReference type="ARBA" id="ARBA00023136"/>
    </source>
</evidence>
<protein>
    <recommendedName>
        <fullName evidence="11">Potassium channel domain-containing protein</fullName>
    </recommendedName>
</protein>
<feature type="compositionally biased region" description="Acidic residues" evidence="9">
    <location>
        <begin position="308"/>
        <end position="319"/>
    </location>
</feature>
<dbReference type="InterPro" id="IPR003280">
    <property type="entry name" value="2pore_dom_K_chnl"/>
</dbReference>
<feature type="region of interest" description="Disordered" evidence="9">
    <location>
        <begin position="304"/>
        <end position="325"/>
    </location>
</feature>
<feature type="domain" description="Potassium channel" evidence="11">
    <location>
        <begin position="191"/>
        <end position="231"/>
    </location>
</feature>
<reference evidence="12 13" key="1">
    <citation type="submission" date="2022-05" db="EMBL/GenBank/DDBJ databases">
        <authorList>
            <consortium name="Genoscope - CEA"/>
            <person name="William W."/>
        </authorList>
    </citation>
    <scope>NUCLEOTIDE SEQUENCE [LARGE SCALE GENOMIC DNA]</scope>
</reference>
<keyword evidence="13" id="KW-1185">Reference proteome</keyword>
<feature type="non-terminal residue" evidence="12">
    <location>
        <position position="1"/>
    </location>
</feature>
<comment type="caution">
    <text evidence="12">The sequence shown here is derived from an EMBL/GenBank/DDBJ whole genome shotgun (WGS) entry which is preliminary data.</text>
</comment>
<dbReference type="InterPro" id="IPR013099">
    <property type="entry name" value="K_chnl_dom"/>
</dbReference>
<evidence type="ECO:0000256" key="2">
    <source>
        <dbReference type="ARBA" id="ARBA00022448"/>
    </source>
</evidence>
<dbReference type="PANTHER" id="PTHR11003">
    <property type="entry name" value="POTASSIUM CHANNEL, SUBFAMILY K"/>
    <property type="match status" value="1"/>
</dbReference>
<evidence type="ECO:0000313" key="13">
    <source>
        <dbReference type="Proteomes" id="UP001159405"/>
    </source>
</evidence>
<evidence type="ECO:0000256" key="5">
    <source>
        <dbReference type="ARBA" id="ARBA00023065"/>
    </source>
</evidence>
<name>A0ABN8QJ72_9CNID</name>
<dbReference type="PRINTS" id="PR01333">
    <property type="entry name" value="2POREKCHANEL"/>
</dbReference>
<sequence length="325" mass="36483">ITCGRAVVIAPSRAAIAMSGKAYKLLVLFLTWLIYITIGVFMFKAVEGDSGSTEKSNAGLRLKKLKEDVTKNYNMSEDEFDDLVWQIQHANSSSAGPEWNYKNTLSFILQLLTTIGYGNITPVTSAGRILCIFYALFGIPINILFLQVVGELMLTGQQILITRFEKGCLKKESTPKFLNEKCAFLGFLLLLIFLLVGAGIQTKIDEWTFLEGVYAYFITFTTVGFGDLIPGHSRSNSRHKTHIAMPHAIPQTHSAFYPHRTHMAYRVTMVILGLAAMSNVINSIVKSHEYEKLYTKLRERFRRTGSVEDSEQNNDGGEEMTDRVI</sequence>
<feature type="transmembrane region" description="Helical" evidence="10">
    <location>
        <begin position="22"/>
        <end position="43"/>
    </location>
</feature>
<keyword evidence="4 10" id="KW-1133">Transmembrane helix</keyword>
<dbReference type="PANTHER" id="PTHR11003:SF345">
    <property type="entry name" value="TWIK FAMILY OF POTASSIUM CHANNELS PROTEIN 18"/>
    <property type="match status" value="1"/>
</dbReference>
<comment type="similarity">
    <text evidence="8">Belongs to the two pore domain potassium channel (TC 1.A.1.8) family.</text>
</comment>
<dbReference type="Pfam" id="PF07885">
    <property type="entry name" value="Ion_trans_2"/>
    <property type="match status" value="2"/>
</dbReference>
<evidence type="ECO:0000256" key="8">
    <source>
        <dbReference type="RuleBase" id="RU003857"/>
    </source>
</evidence>
<feature type="transmembrane region" description="Helical" evidence="10">
    <location>
        <begin position="213"/>
        <end position="230"/>
    </location>
</feature>
<keyword evidence="5 8" id="KW-0406">Ion transport</keyword>
<dbReference type="SUPFAM" id="SSF81324">
    <property type="entry name" value="Voltage-gated potassium channels"/>
    <property type="match status" value="2"/>
</dbReference>
<feature type="transmembrane region" description="Helical" evidence="10">
    <location>
        <begin position="182"/>
        <end position="201"/>
    </location>
</feature>
<evidence type="ECO:0000256" key="4">
    <source>
        <dbReference type="ARBA" id="ARBA00022989"/>
    </source>
</evidence>
<proteinExistence type="inferred from homology"/>
<keyword evidence="2 8" id="KW-0813">Transport</keyword>
<evidence type="ECO:0000259" key="11">
    <source>
        <dbReference type="Pfam" id="PF07885"/>
    </source>
</evidence>
<dbReference type="Gene3D" id="1.10.287.70">
    <property type="match status" value="1"/>
</dbReference>
<comment type="subcellular location">
    <subcellularLocation>
        <location evidence="1">Membrane</location>
        <topology evidence="1">Multi-pass membrane protein</topology>
    </subcellularLocation>
</comment>
<evidence type="ECO:0000256" key="1">
    <source>
        <dbReference type="ARBA" id="ARBA00004141"/>
    </source>
</evidence>
<evidence type="ECO:0000256" key="9">
    <source>
        <dbReference type="SAM" id="MobiDB-lite"/>
    </source>
</evidence>
<keyword evidence="7 8" id="KW-0407">Ion channel</keyword>
<feature type="transmembrane region" description="Helical" evidence="10">
    <location>
        <begin position="263"/>
        <end position="285"/>
    </location>
</feature>